<gene>
    <name evidence="1" type="ORF">NC653_038773</name>
</gene>
<dbReference type="EMBL" id="JAQIZT010000017">
    <property type="protein sequence ID" value="KAJ6960868.1"/>
    <property type="molecule type" value="Genomic_DNA"/>
</dbReference>
<comment type="caution">
    <text evidence="1">The sequence shown here is derived from an EMBL/GenBank/DDBJ whole genome shotgun (WGS) entry which is preliminary data.</text>
</comment>
<evidence type="ECO:0000313" key="1">
    <source>
        <dbReference type="EMBL" id="KAJ6960868.1"/>
    </source>
</evidence>
<proteinExistence type="predicted"/>
<protein>
    <submittedName>
        <fullName evidence="1">Uncharacterized protein</fullName>
    </submittedName>
</protein>
<evidence type="ECO:0000313" key="2">
    <source>
        <dbReference type="Proteomes" id="UP001164929"/>
    </source>
</evidence>
<organism evidence="1 2">
    <name type="scientific">Populus alba x Populus x berolinensis</name>
    <dbReference type="NCBI Taxonomy" id="444605"/>
    <lineage>
        <taxon>Eukaryota</taxon>
        <taxon>Viridiplantae</taxon>
        <taxon>Streptophyta</taxon>
        <taxon>Embryophyta</taxon>
        <taxon>Tracheophyta</taxon>
        <taxon>Spermatophyta</taxon>
        <taxon>Magnoliopsida</taxon>
        <taxon>eudicotyledons</taxon>
        <taxon>Gunneridae</taxon>
        <taxon>Pentapetalae</taxon>
        <taxon>rosids</taxon>
        <taxon>fabids</taxon>
        <taxon>Malpighiales</taxon>
        <taxon>Salicaceae</taxon>
        <taxon>Saliceae</taxon>
        <taxon>Populus</taxon>
    </lineage>
</organism>
<reference evidence="1" key="1">
    <citation type="journal article" date="2023" name="Mol. Ecol. Resour.">
        <title>Chromosome-level genome assembly of a triploid poplar Populus alba 'Berolinensis'.</title>
        <authorList>
            <person name="Chen S."/>
            <person name="Yu Y."/>
            <person name="Wang X."/>
            <person name="Wang S."/>
            <person name="Zhang T."/>
            <person name="Zhou Y."/>
            <person name="He R."/>
            <person name="Meng N."/>
            <person name="Wang Y."/>
            <person name="Liu W."/>
            <person name="Liu Z."/>
            <person name="Liu J."/>
            <person name="Guo Q."/>
            <person name="Huang H."/>
            <person name="Sederoff R.R."/>
            <person name="Wang G."/>
            <person name="Qu G."/>
            <person name="Chen S."/>
        </authorList>
    </citation>
    <scope>NUCLEOTIDE SEQUENCE</scope>
    <source>
        <strain evidence="1">SC-2020</strain>
    </source>
</reference>
<accession>A0AAD6PTS4</accession>
<sequence length="31" mass="3739">MKEFVVGRVEQTQWHPEYCSPRVAMYVLVKK</sequence>
<dbReference type="AlphaFoldDB" id="A0AAD6PTS4"/>
<dbReference type="Proteomes" id="UP001164929">
    <property type="component" value="Chromosome 17"/>
</dbReference>
<keyword evidence="2" id="KW-1185">Reference proteome</keyword>
<name>A0AAD6PTS4_9ROSI</name>